<dbReference type="SUPFAM" id="SSF54373">
    <property type="entry name" value="FAD-linked reductases, C-terminal domain"/>
    <property type="match status" value="1"/>
</dbReference>
<feature type="binding site" evidence="6">
    <location>
        <position position="205"/>
    </location>
    <ligand>
        <name>FAD</name>
        <dbReference type="ChEBI" id="CHEBI:57692"/>
    </ligand>
</feature>
<dbReference type="SUPFAM" id="SSF51971">
    <property type="entry name" value="Nucleotide-binding domain"/>
    <property type="match status" value="1"/>
</dbReference>
<feature type="binding site" evidence="6">
    <location>
        <position position="315"/>
    </location>
    <ligand>
        <name>D-dopa</name>
        <dbReference type="ChEBI" id="CHEBI:149689"/>
    </ligand>
</feature>
<proteinExistence type="inferred from homology"/>
<protein>
    <recommendedName>
        <fullName evidence="8">FAD dependent oxidoreductase domain-containing protein</fullName>
    </recommendedName>
</protein>
<dbReference type="PANTHER" id="PTHR11530:SF11">
    <property type="entry name" value="D-ASPARTATE OXIDASE"/>
    <property type="match status" value="1"/>
</dbReference>
<dbReference type="InterPro" id="IPR006181">
    <property type="entry name" value="D-amino_acid_oxidase_CS"/>
</dbReference>
<keyword evidence="7" id="KW-0472">Membrane</keyword>
<feature type="binding site" evidence="6">
    <location>
        <position position="260"/>
    </location>
    <ligand>
        <name>D-dopa</name>
        <dbReference type="ChEBI" id="CHEBI:149689"/>
    </ligand>
</feature>
<dbReference type="Gene3D" id="3.40.50.720">
    <property type="entry name" value="NAD(P)-binding Rossmann-like Domain"/>
    <property type="match status" value="1"/>
</dbReference>
<name>A0A1D2A3I6_AUXPR</name>
<accession>A0A1D2A3I6</accession>
<evidence type="ECO:0000256" key="6">
    <source>
        <dbReference type="PIRSR" id="PIRSR000189-1"/>
    </source>
</evidence>
<dbReference type="Pfam" id="PF01266">
    <property type="entry name" value="DAO"/>
    <property type="match status" value="1"/>
</dbReference>
<sequence>MDQSTRRRVRHLTELLSPASHPLGFDEPVRAVKCSSRRSSRVCVLGAGVVGLTTALRLLERFPGLNVVVVADKYGTETLSDGAGGLWMPFALSGGQVDLVAKWGAATFQHYMDLYRTKHAADAGVMLTGGYDLSSVPLPEEKPFWADILLAFRRLESSELAAFDPSGTSVDGYGFTTIVTEGRLYLVWLMKQIEQLGGRHERRHVSSLDELADYDAVVNCTGLMAPKLVDGEEMYPIRGHVIRVRAPWVRQYTNKDKDIYIIPNTDTVVLGGTIQKGDWDTVPRPEERARILERCYSILPSLRRAPIVREWVGLRPGRAAIRLELERRALPATAARRGTLPVVHNYGHGGSGLTLAWGCAADAMQLVQAALQL</sequence>
<dbReference type="GO" id="GO:0005737">
    <property type="term" value="C:cytoplasm"/>
    <property type="evidence" value="ECO:0007669"/>
    <property type="project" value="TreeGrafter"/>
</dbReference>
<dbReference type="PIRSF" id="PIRSF000189">
    <property type="entry name" value="D-aa_oxidase"/>
    <property type="match status" value="1"/>
</dbReference>
<feature type="binding site" evidence="6">
    <location>
        <position position="221"/>
    </location>
    <ligand>
        <name>FAD</name>
        <dbReference type="ChEBI" id="CHEBI:57692"/>
    </ligand>
</feature>
<evidence type="ECO:0000256" key="7">
    <source>
        <dbReference type="SAM" id="Phobius"/>
    </source>
</evidence>
<dbReference type="InterPro" id="IPR023209">
    <property type="entry name" value="DAO"/>
</dbReference>
<evidence type="ECO:0000259" key="8">
    <source>
        <dbReference type="Pfam" id="PF01266"/>
    </source>
</evidence>
<evidence type="ECO:0000256" key="1">
    <source>
        <dbReference type="ARBA" id="ARBA00001974"/>
    </source>
</evidence>
<organism evidence="9">
    <name type="scientific">Auxenochlorella protothecoides</name>
    <name type="common">Green microalga</name>
    <name type="synonym">Chlorella protothecoides</name>
    <dbReference type="NCBI Taxonomy" id="3075"/>
    <lineage>
        <taxon>Eukaryota</taxon>
        <taxon>Viridiplantae</taxon>
        <taxon>Chlorophyta</taxon>
        <taxon>core chlorophytes</taxon>
        <taxon>Trebouxiophyceae</taxon>
        <taxon>Chlorellales</taxon>
        <taxon>Chlorellaceae</taxon>
        <taxon>Auxenochlorella</taxon>
    </lineage>
</organism>
<comment type="cofactor">
    <cofactor evidence="1 6">
        <name>FAD</name>
        <dbReference type="ChEBI" id="CHEBI:57692"/>
    </cofactor>
</comment>
<dbReference type="GO" id="GO:0019478">
    <property type="term" value="P:D-amino acid catabolic process"/>
    <property type="evidence" value="ECO:0007669"/>
    <property type="project" value="TreeGrafter"/>
</dbReference>
<dbReference type="Gene3D" id="3.30.9.10">
    <property type="entry name" value="D-Amino Acid Oxidase, subunit A, domain 2"/>
    <property type="match status" value="1"/>
</dbReference>
<keyword evidence="3" id="KW-0285">Flavoprotein</keyword>
<evidence type="ECO:0000256" key="4">
    <source>
        <dbReference type="ARBA" id="ARBA00022827"/>
    </source>
</evidence>
<feature type="domain" description="FAD dependent oxidoreductase" evidence="8">
    <location>
        <begin position="41"/>
        <end position="361"/>
    </location>
</feature>
<keyword evidence="4 6" id="KW-0274">FAD</keyword>
<keyword evidence="5" id="KW-0560">Oxidoreductase</keyword>
<gene>
    <name evidence="9" type="ORF">g.34850</name>
</gene>
<evidence type="ECO:0000256" key="3">
    <source>
        <dbReference type="ARBA" id="ARBA00022630"/>
    </source>
</evidence>
<dbReference type="PROSITE" id="PS00677">
    <property type="entry name" value="DAO"/>
    <property type="match status" value="1"/>
</dbReference>
<comment type="similarity">
    <text evidence="2">Belongs to the DAMOX/DASOX family.</text>
</comment>
<keyword evidence="7" id="KW-1133">Transmembrane helix</keyword>
<reference evidence="9" key="1">
    <citation type="submission" date="2015-08" db="EMBL/GenBank/DDBJ databases">
        <authorList>
            <person name="Babu N.S."/>
            <person name="Beckwith C.J."/>
            <person name="Beseler K.G."/>
            <person name="Brison A."/>
            <person name="Carone J.V."/>
            <person name="Caskin T.P."/>
            <person name="Diamond M."/>
            <person name="Durham M.E."/>
            <person name="Foxe J.M."/>
            <person name="Go M."/>
            <person name="Henderson B.A."/>
            <person name="Jones I.B."/>
            <person name="McGettigan J.A."/>
            <person name="Micheletti S.J."/>
            <person name="Nasrallah M.E."/>
            <person name="Ortiz D."/>
            <person name="Piller C.R."/>
            <person name="Privatt S.R."/>
            <person name="Schneider S.L."/>
            <person name="Sharp S."/>
            <person name="Smith T.C."/>
            <person name="Stanton J.D."/>
            <person name="Ullery H.E."/>
            <person name="Wilson R.J."/>
            <person name="Serrano M.G."/>
            <person name="Buck G."/>
            <person name="Lee V."/>
            <person name="Wang Y."/>
            <person name="Carvalho R."/>
            <person name="Voegtly L."/>
            <person name="Shi R."/>
            <person name="Duckworth R."/>
            <person name="Johnson A."/>
            <person name="Loviza R."/>
            <person name="Walstead R."/>
            <person name="Shah Z."/>
            <person name="Kiflezghi M."/>
            <person name="Wade K."/>
            <person name="Ball S.L."/>
            <person name="Bradley K.W."/>
            <person name="Asai D.J."/>
            <person name="Bowman C.A."/>
            <person name="Russell D.A."/>
            <person name="Pope W.H."/>
            <person name="Jacobs-Sera D."/>
            <person name="Hendrix R.W."/>
            <person name="Hatfull G.F."/>
        </authorList>
    </citation>
    <scope>NUCLEOTIDE SEQUENCE</scope>
</reference>
<dbReference type="GO" id="GO:0071949">
    <property type="term" value="F:FAD binding"/>
    <property type="evidence" value="ECO:0007669"/>
    <property type="project" value="InterPro"/>
</dbReference>
<keyword evidence="7" id="KW-0812">Transmembrane</keyword>
<dbReference type="InterPro" id="IPR006076">
    <property type="entry name" value="FAD-dep_OxRdtase"/>
</dbReference>
<evidence type="ECO:0000256" key="2">
    <source>
        <dbReference type="ARBA" id="ARBA00006730"/>
    </source>
</evidence>
<feature type="transmembrane region" description="Helical" evidence="7">
    <location>
        <begin position="42"/>
        <end position="59"/>
    </location>
</feature>
<dbReference type="AlphaFoldDB" id="A0A1D2A3I6"/>
<evidence type="ECO:0000256" key="5">
    <source>
        <dbReference type="ARBA" id="ARBA00023002"/>
    </source>
</evidence>
<dbReference type="EMBL" id="GDKF01004981">
    <property type="protein sequence ID" value="JAT73641.1"/>
    <property type="molecule type" value="Transcribed_RNA"/>
</dbReference>
<evidence type="ECO:0000313" key="9">
    <source>
        <dbReference type="EMBL" id="JAT73641.1"/>
    </source>
</evidence>
<dbReference type="GO" id="GO:0003884">
    <property type="term" value="F:D-amino-acid oxidase activity"/>
    <property type="evidence" value="ECO:0007669"/>
    <property type="project" value="InterPro"/>
</dbReference>
<dbReference type="PANTHER" id="PTHR11530">
    <property type="entry name" value="D-AMINO ACID OXIDASE"/>
    <property type="match status" value="1"/>
</dbReference>
<feature type="binding site" evidence="6">
    <location>
        <position position="350"/>
    </location>
    <ligand>
        <name>D-dopa</name>
        <dbReference type="ChEBI" id="CHEBI:149689"/>
    </ligand>
</feature>
<feature type="binding site" evidence="6">
    <location>
        <begin position="349"/>
        <end position="354"/>
    </location>
    <ligand>
        <name>FAD</name>
        <dbReference type="ChEBI" id="CHEBI:57692"/>
    </ligand>
</feature>